<dbReference type="OrthoDB" id="6332846at2759"/>
<dbReference type="FunFam" id="2.60.40.770:FF:000001">
    <property type="entry name" value="NPC intracellular cholesterol transporter 2"/>
    <property type="match status" value="1"/>
</dbReference>
<dbReference type="EMBL" id="JAACXV010000346">
    <property type="protein sequence ID" value="KAF7279655.1"/>
    <property type="molecule type" value="Genomic_DNA"/>
</dbReference>
<comment type="caution">
    <text evidence="6">The sequence shown here is derived from an EMBL/GenBank/DDBJ whole genome shotgun (WGS) entry which is preliminary data.</text>
</comment>
<reference evidence="6" key="1">
    <citation type="submission" date="2020-08" db="EMBL/GenBank/DDBJ databases">
        <title>Genome sequencing and assembly of the red palm weevil Rhynchophorus ferrugineus.</title>
        <authorList>
            <person name="Dias G.B."/>
            <person name="Bergman C.M."/>
            <person name="Manee M."/>
        </authorList>
    </citation>
    <scope>NUCLEOTIDE SEQUENCE</scope>
    <source>
        <strain evidence="6">AA-2017</strain>
        <tissue evidence="6">Whole larva</tissue>
    </source>
</reference>
<keyword evidence="4" id="KW-0732">Signal</keyword>
<dbReference type="Proteomes" id="UP000625711">
    <property type="component" value="Unassembled WGS sequence"/>
</dbReference>
<evidence type="ECO:0000256" key="3">
    <source>
        <dbReference type="ARBA" id="ARBA00022525"/>
    </source>
</evidence>
<dbReference type="SUPFAM" id="SSF81296">
    <property type="entry name" value="E set domains"/>
    <property type="match status" value="1"/>
</dbReference>
<gene>
    <name evidence="6" type="ORF">GWI33_006820</name>
</gene>
<dbReference type="SMART" id="SM00737">
    <property type="entry name" value="ML"/>
    <property type="match status" value="1"/>
</dbReference>
<feature type="chain" id="PRO_5032865923" description="MD-2-related lipid-recognition domain-containing protein" evidence="4">
    <location>
        <begin position="18"/>
        <end position="157"/>
    </location>
</feature>
<evidence type="ECO:0000256" key="2">
    <source>
        <dbReference type="ARBA" id="ARBA00006370"/>
    </source>
</evidence>
<dbReference type="Gene3D" id="2.60.40.770">
    <property type="match status" value="1"/>
</dbReference>
<dbReference type="InterPro" id="IPR014756">
    <property type="entry name" value="Ig_E-set"/>
</dbReference>
<proteinExistence type="inferred from homology"/>
<evidence type="ECO:0000313" key="7">
    <source>
        <dbReference type="Proteomes" id="UP000625711"/>
    </source>
</evidence>
<dbReference type="InterPro" id="IPR003172">
    <property type="entry name" value="ML_dom"/>
</dbReference>
<protein>
    <recommendedName>
        <fullName evidence="5">MD-2-related lipid-recognition domain-containing protein</fullName>
    </recommendedName>
</protein>
<dbReference type="AlphaFoldDB" id="A0A834IL07"/>
<evidence type="ECO:0000259" key="5">
    <source>
        <dbReference type="SMART" id="SM00737"/>
    </source>
</evidence>
<accession>A0A834IL07</accession>
<name>A0A834IL07_RHYFE</name>
<feature type="domain" description="MD-2-related lipid-recognition" evidence="5">
    <location>
        <begin position="20"/>
        <end position="153"/>
    </location>
</feature>
<dbReference type="Pfam" id="PF02221">
    <property type="entry name" value="E1_DerP2_DerF2"/>
    <property type="match status" value="1"/>
</dbReference>
<keyword evidence="3" id="KW-0964">Secreted</keyword>
<organism evidence="6 7">
    <name type="scientific">Rhynchophorus ferrugineus</name>
    <name type="common">Red palm weevil</name>
    <name type="synonym">Curculio ferrugineus</name>
    <dbReference type="NCBI Taxonomy" id="354439"/>
    <lineage>
        <taxon>Eukaryota</taxon>
        <taxon>Metazoa</taxon>
        <taxon>Ecdysozoa</taxon>
        <taxon>Arthropoda</taxon>
        <taxon>Hexapoda</taxon>
        <taxon>Insecta</taxon>
        <taxon>Pterygota</taxon>
        <taxon>Neoptera</taxon>
        <taxon>Endopterygota</taxon>
        <taxon>Coleoptera</taxon>
        <taxon>Polyphaga</taxon>
        <taxon>Cucujiformia</taxon>
        <taxon>Curculionidae</taxon>
        <taxon>Dryophthorinae</taxon>
        <taxon>Rhynchophorus</taxon>
    </lineage>
</organism>
<keyword evidence="7" id="KW-1185">Reference proteome</keyword>
<evidence type="ECO:0000256" key="4">
    <source>
        <dbReference type="SAM" id="SignalP"/>
    </source>
</evidence>
<feature type="signal peptide" evidence="4">
    <location>
        <begin position="1"/>
        <end position="17"/>
    </location>
</feature>
<evidence type="ECO:0000256" key="1">
    <source>
        <dbReference type="ARBA" id="ARBA00004613"/>
    </source>
</evidence>
<comment type="subcellular location">
    <subcellularLocation>
        <location evidence="1">Secreted</location>
    </subcellularLocation>
</comment>
<dbReference type="GO" id="GO:0005576">
    <property type="term" value="C:extracellular region"/>
    <property type="evidence" value="ECO:0007669"/>
    <property type="project" value="UniProtKB-SubCell"/>
</dbReference>
<evidence type="ECO:0000313" key="6">
    <source>
        <dbReference type="EMBL" id="KAF7279655.1"/>
    </source>
</evidence>
<comment type="similarity">
    <text evidence="2">Belongs to the NPC2 family.</text>
</comment>
<sequence>MRFSALVFVVCVAAASATEVNQCENGNIENLSQKVQIGNCNKPPCRLRKNTKVPLSLTFKAGPEFTSLVQQVSANIVGVAFPFVGVDGTSICDKVYEEDGTTKNSCNFEEGKNYVFKNEIDVLQIYPRIKTVVHWSLTDPTTGKNALCFEVPARITN</sequence>